<dbReference type="OrthoDB" id="4482890at2"/>
<organism evidence="3 4">
    <name type="scientific">Nocardioides marmorisolisilvae</name>
    <dbReference type="NCBI Taxonomy" id="1542737"/>
    <lineage>
        <taxon>Bacteria</taxon>
        <taxon>Bacillati</taxon>
        <taxon>Actinomycetota</taxon>
        <taxon>Actinomycetes</taxon>
        <taxon>Propionibacteriales</taxon>
        <taxon>Nocardioidaceae</taxon>
        <taxon>Nocardioides</taxon>
    </lineage>
</organism>
<accession>A0A3N0DZ74</accession>
<evidence type="ECO:0000256" key="1">
    <source>
        <dbReference type="SAM" id="MobiDB-lite"/>
    </source>
</evidence>
<keyword evidence="2" id="KW-1133">Transmembrane helix</keyword>
<feature type="compositionally biased region" description="Pro residues" evidence="1">
    <location>
        <begin position="1"/>
        <end position="11"/>
    </location>
</feature>
<dbReference type="EMBL" id="RJSG01000001">
    <property type="protein sequence ID" value="RNL80908.1"/>
    <property type="molecule type" value="Genomic_DNA"/>
</dbReference>
<proteinExistence type="predicted"/>
<dbReference type="AlphaFoldDB" id="A0A3N0DZ74"/>
<evidence type="ECO:0000313" key="3">
    <source>
        <dbReference type="EMBL" id="RNL80908.1"/>
    </source>
</evidence>
<reference evidence="3 4" key="1">
    <citation type="submission" date="2018-11" db="EMBL/GenBank/DDBJ databases">
        <authorList>
            <person name="Li F."/>
        </authorList>
    </citation>
    <scope>NUCLEOTIDE SEQUENCE [LARGE SCALE GENOMIC DNA]</scope>
    <source>
        <strain evidence="3 4">KIS18-7</strain>
    </source>
</reference>
<keyword evidence="2" id="KW-0472">Membrane</keyword>
<gene>
    <name evidence="3" type="ORF">EFL95_00520</name>
</gene>
<sequence>MMSVAEPPPPERGQTADERGRDVSAEQAAFEGETTWARRLVRAADPRMLLSQAQDYPVGIKQFLQFCLILVYPAWLFLVLLAWPIWLVGKAFEGILYVLFWPVRAIHKRNNPEEYAAFQAELKARKEAKKAARTS</sequence>
<feature type="region of interest" description="Disordered" evidence="1">
    <location>
        <begin position="1"/>
        <end position="28"/>
    </location>
</feature>
<protein>
    <submittedName>
        <fullName evidence="3">Uncharacterized protein</fullName>
    </submittedName>
</protein>
<dbReference type="Proteomes" id="UP000277094">
    <property type="component" value="Unassembled WGS sequence"/>
</dbReference>
<comment type="caution">
    <text evidence="3">The sequence shown here is derived from an EMBL/GenBank/DDBJ whole genome shotgun (WGS) entry which is preliminary data.</text>
</comment>
<evidence type="ECO:0000256" key="2">
    <source>
        <dbReference type="SAM" id="Phobius"/>
    </source>
</evidence>
<name>A0A3N0DZ74_9ACTN</name>
<feature type="compositionally biased region" description="Basic and acidic residues" evidence="1">
    <location>
        <begin position="14"/>
        <end position="24"/>
    </location>
</feature>
<feature type="transmembrane region" description="Helical" evidence="2">
    <location>
        <begin position="63"/>
        <end position="88"/>
    </location>
</feature>
<keyword evidence="2" id="KW-0812">Transmembrane</keyword>
<evidence type="ECO:0000313" key="4">
    <source>
        <dbReference type="Proteomes" id="UP000277094"/>
    </source>
</evidence>
<keyword evidence="4" id="KW-1185">Reference proteome</keyword>